<protein>
    <submittedName>
        <fullName evidence="3">DUF2892 domain-containing protein</fullName>
    </submittedName>
</protein>
<evidence type="ECO:0000256" key="1">
    <source>
        <dbReference type="SAM" id="Phobius"/>
    </source>
</evidence>
<dbReference type="Pfam" id="PF11127">
    <property type="entry name" value="YgaP-like_TM"/>
    <property type="match status" value="1"/>
</dbReference>
<dbReference type="InterPro" id="IPR021309">
    <property type="entry name" value="YgaP-like_TM"/>
</dbReference>
<keyword evidence="1" id="KW-1133">Transmembrane helix</keyword>
<dbReference type="AlphaFoldDB" id="A0A5B8V9R4"/>
<keyword evidence="4" id="KW-1185">Reference proteome</keyword>
<evidence type="ECO:0000313" key="4">
    <source>
        <dbReference type="Proteomes" id="UP000321533"/>
    </source>
</evidence>
<name>A0A5B8V9R4_9BACT</name>
<dbReference type="EMBL" id="CP042435">
    <property type="protein sequence ID" value="QEC67663.1"/>
    <property type="molecule type" value="Genomic_DNA"/>
</dbReference>
<dbReference type="RefSeq" id="WP_147189470.1">
    <property type="nucleotide sequence ID" value="NZ_CP042435.1"/>
</dbReference>
<accession>A0A5B8V9R4</accession>
<dbReference type="Proteomes" id="UP000321533">
    <property type="component" value="Chromosome"/>
</dbReference>
<dbReference type="KEGG" id="pgin:FRZ67_10300"/>
<evidence type="ECO:0000313" key="3">
    <source>
        <dbReference type="EMBL" id="QEC67663.1"/>
    </source>
</evidence>
<gene>
    <name evidence="3" type="ORF">FRZ67_10300</name>
</gene>
<feature type="domain" description="Inner membrane protein YgaP-like transmembrane" evidence="2">
    <location>
        <begin position="1"/>
        <end position="67"/>
    </location>
</feature>
<proteinExistence type="predicted"/>
<keyword evidence="1" id="KW-0812">Transmembrane</keyword>
<keyword evidence="1" id="KW-0472">Membrane</keyword>
<sequence>MKRNVGNSDRLIRFILAALFAVLCFTGTVTGVAGVALLVLGGIFLLTSLIGFCPLYTLAGINTCKAKKVN</sequence>
<reference evidence="3 4" key="1">
    <citation type="journal article" date="2016" name="Int. J. Syst. Evol. Microbiol.">
        <title>Panacibacter ginsenosidivorans gen. nov., sp. nov., with ginsenoside converting activity isolated from soil of a ginseng field.</title>
        <authorList>
            <person name="Siddiqi M.Z."/>
            <person name="Muhammad Shafi S."/>
            <person name="Choi K.D."/>
            <person name="Im W.T."/>
        </authorList>
    </citation>
    <scope>NUCLEOTIDE SEQUENCE [LARGE SCALE GENOMIC DNA]</scope>
    <source>
        <strain evidence="3 4">Gsoil1550</strain>
    </source>
</reference>
<feature type="transmembrane region" description="Helical" evidence="1">
    <location>
        <begin position="12"/>
        <end position="29"/>
    </location>
</feature>
<organism evidence="3 4">
    <name type="scientific">Panacibacter ginsenosidivorans</name>
    <dbReference type="NCBI Taxonomy" id="1813871"/>
    <lineage>
        <taxon>Bacteria</taxon>
        <taxon>Pseudomonadati</taxon>
        <taxon>Bacteroidota</taxon>
        <taxon>Chitinophagia</taxon>
        <taxon>Chitinophagales</taxon>
        <taxon>Chitinophagaceae</taxon>
        <taxon>Panacibacter</taxon>
    </lineage>
</organism>
<feature type="transmembrane region" description="Helical" evidence="1">
    <location>
        <begin position="35"/>
        <end position="58"/>
    </location>
</feature>
<evidence type="ECO:0000259" key="2">
    <source>
        <dbReference type="Pfam" id="PF11127"/>
    </source>
</evidence>